<name>A0A840AHH4_9HYPH</name>
<accession>A0A840AHH4</accession>
<dbReference type="Proteomes" id="UP000553963">
    <property type="component" value="Unassembled WGS sequence"/>
</dbReference>
<keyword evidence="2" id="KW-1185">Reference proteome</keyword>
<dbReference type="EMBL" id="JACIDS010000001">
    <property type="protein sequence ID" value="MBB3929002.1"/>
    <property type="molecule type" value="Genomic_DNA"/>
</dbReference>
<proteinExistence type="predicted"/>
<protein>
    <submittedName>
        <fullName evidence="1">Uncharacterized protein</fullName>
    </submittedName>
</protein>
<dbReference type="RefSeq" id="WP_183396706.1">
    <property type="nucleotide sequence ID" value="NZ_JACIDS010000001.1"/>
</dbReference>
<dbReference type="AlphaFoldDB" id="A0A840AHH4"/>
<reference evidence="1 2" key="1">
    <citation type="submission" date="2020-08" db="EMBL/GenBank/DDBJ databases">
        <title>Genomic Encyclopedia of Type Strains, Phase IV (KMG-IV): sequencing the most valuable type-strain genomes for metagenomic binning, comparative biology and taxonomic classification.</title>
        <authorList>
            <person name="Goeker M."/>
        </authorList>
    </citation>
    <scope>NUCLEOTIDE SEQUENCE [LARGE SCALE GENOMIC DNA]</scope>
    <source>
        <strain evidence="1 2">DSM 25966</strain>
    </source>
</reference>
<gene>
    <name evidence="1" type="ORF">GGR25_000021</name>
</gene>
<comment type="caution">
    <text evidence="1">The sequence shown here is derived from an EMBL/GenBank/DDBJ whole genome shotgun (WGS) entry which is preliminary data.</text>
</comment>
<sequence>MCGLCGSFTDIHWSTGPALPARPAAGRVALAREAARAASGSGVAIAAWGQGFRVTGPTGRTTLAADLGALWLAVDALGRKAPDPLSEDCLAALERR</sequence>
<organism evidence="1 2">
    <name type="scientific">Kaistia hirudinis</name>
    <dbReference type="NCBI Taxonomy" id="1293440"/>
    <lineage>
        <taxon>Bacteria</taxon>
        <taxon>Pseudomonadati</taxon>
        <taxon>Pseudomonadota</taxon>
        <taxon>Alphaproteobacteria</taxon>
        <taxon>Hyphomicrobiales</taxon>
        <taxon>Kaistiaceae</taxon>
        <taxon>Kaistia</taxon>
    </lineage>
</organism>
<evidence type="ECO:0000313" key="2">
    <source>
        <dbReference type="Proteomes" id="UP000553963"/>
    </source>
</evidence>
<evidence type="ECO:0000313" key="1">
    <source>
        <dbReference type="EMBL" id="MBB3929002.1"/>
    </source>
</evidence>